<proteinExistence type="predicted"/>
<dbReference type="RefSeq" id="WP_002650011.1">
    <property type="nucleotide sequence ID" value="NZ_AANZ01000002.1"/>
</dbReference>
<dbReference type="OrthoDB" id="291697at2"/>
<reference evidence="1 2" key="1">
    <citation type="submission" date="2006-02" db="EMBL/GenBank/DDBJ databases">
        <authorList>
            <person name="Amann R."/>
            <person name="Ferriera S."/>
            <person name="Johnson J."/>
            <person name="Kravitz S."/>
            <person name="Halpern A."/>
            <person name="Remington K."/>
            <person name="Beeson K."/>
            <person name="Tran B."/>
            <person name="Rogers Y.-H."/>
            <person name="Friedman R."/>
            <person name="Venter J.C."/>
        </authorList>
    </citation>
    <scope>NUCLEOTIDE SEQUENCE [LARGE SCALE GENOMIC DNA]</scope>
    <source>
        <strain evidence="1 2">DSM 3645</strain>
    </source>
</reference>
<sequence>MQRNSFHSPRWALAVLLFLLGCDSGDHGLSRAGVSGSVYVNGELLQTGQIAFKPANGTPGPSVGGDIVGGVFKIPQVDGPCLGTHRVEVRAMRATGRQSKEGSGSETPNQYVDEVRQFIPEKYNRRSDLIAEFTSSKVDGLKFELEVP</sequence>
<comment type="caution">
    <text evidence="1">The sequence shown here is derived from an EMBL/GenBank/DDBJ whole genome shotgun (WGS) entry which is preliminary data.</text>
</comment>
<name>A3ZMJ6_9BACT</name>
<dbReference type="AlphaFoldDB" id="A3ZMJ6"/>
<organism evidence="1 2">
    <name type="scientific">Blastopirellula marina DSM 3645</name>
    <dbReference type="NCBI Taxonomy" id="314230"/>
    <lineage>
        <taxon>Bacteria</taxon>
        <taxon>Pseudomonadati</taxon>
        <taxon>Planctomycetota</taxon>
        <taxon>Planctomycetia</taxon>
        <taxon>Pirellulales</taxon>
        <taxon>Pirellulaceae</taxon>
        <taxon>Blastopirellula</taxon>
    </lineage>
</organism>
<dbReference type="HOGENOM" id="CLU_113730_3_0_0"/>
<dbReference type="Proteomes" id="UP000004358">
    <property type="component" value="Unassembled WGS sequence"/>
</dbReference>
<evidence type="ECO:0000313" key="2">
    <source>
        <dbReference type="Proteomes" id="UP000004358"/>
    </source>
</evidence>
<dbReference type="EMBL" id="AANZ01000002">
    <property type="protein sequence ID" value="EAQ82169.1"/>
    <property type="molecule type" value="Genomic_DNA"/>
</dbReference>
<protein>
    <submittedName>
        <fullName evidence="1">Uncharacterized protein</fullName>
    </submittedName>
</protein>
<evidence type="ECO:0000313" key="1">
    <source>
        <dbReference type="EMBL" id="EAQ82169.1"/>
    </source>
</evidence>
<dbReference type="PROSITE" id="PS51257">
    <property type="entry name" value="PROKAR_LIPOPROTEIN"/>
    <property type="match status" value="1"/>
</dbReference>
<gene>
    <name evidence="1" type="ORF">DSM3645_00605</name>
</gene>
<accession>A3ZMJ6</accession>